<accession>A0ACB9CIX0</accession>
<dbReference type="EMBL" id="CM042050">
    <property type="protein sequence ID" value="KAI3734222.1"/>
    <property type="molecule type" value="Genomic_DNA"/>
</dbReference>
<evidence type="ECO:0000313" key="1">
    <source>
        <dbReference type="EMBL" id="KAI3734222.1"/>
    </source>
</evidence>
<name>A0ACB9CIX0_ARCLA</name>
<comment type="caution">
    <text evidence="1">The sequence shown here is derived from an EMBL/GenBank/DDBJ whole genome shotgun (WGS) entry which is preliminary data.</text>
</comment>
<proteinExistence type="predicted"/>
<protein>
    <submittedName>
        <fullName evidence="1">Uncharacterized protein</fullName>
    </submittedName>
</protein>
<reference evidence="2" key="1">
    <citation type="journal article" date="2022" name="Mol. Ecol. Resour.">
        <title>The genomes of chicory, endive, great burdock and yacon provide insights into Asteraceae palaeo-polyploidization history and plant inulin production.</title>
        <authorList>
            <person name="Fan W."/>
            <person name="Wang S."/>
            <person name="Wang H."/>
            <person name="Wang A."/>
            <person name="Jiang F."/>
            <person name="Liu H."/>
            <person name="Zhao H."/>
            <person name="Xu D."/>
            <person name="Zhang Y."/>
        </authorList>
    </citation>
    <scope>NUCLEOTIDE SEQUENCE [LARGE SCALE GENOMIC DNA]</scope>
    <source>
        <strain evidence="2">cv. Niubang</strain>
    </source>
</reference>
<gene>
    <name evidence="1" type="ORF">L6452_13686</name>
</gene>
<evidence type="ECO:0000313" key="2">
    <source>
        <dbReference type="Proteomes" id="UP001055879"/>
    </source>
</evidence>
<reference evidence="1 2" key="2">
    <citation type="journal article" date="2022" name="Mol. Ecol. Resour.">
        <title>The genomes of chicory, endive, great burdock and yacon provide insights into Asteraceae paleo-polyploidization history and plant inulin production.</title>
        <authorList>
            <person name="Fan W."/>
            <person name="Wang S."/>
            <person name="Wang H."/>
            <person name="Wang A."/>
            <person name="Jiang F."/>
            <person name="Liu H."/>
            <person name="Zhao H."/>
            <person name="Xu D."/>
            <person name="Zhang Y."/>
        </authorList>
    </citation>
    <scope>NUCLEOTIDE SEQUENCE [LARGE SCALE GENOMIC DNA]</scope>
    <source>
        <strain evidence="2">cv. Niubang</strain>
    </source>
</reference>
<dbReference type="Proteomes" id="UP001055879">
    <property type="component" value="Linkage Group LG04"/>
</dbReference>
<sequence length="128" mass="14553">MLEENSILDRYGNFYDPADQADNIWWTIDQEETLVFEEAVDNPFETRTGSGLSEETITRRLQASAAREKSGKGEEDESDDVCAIWLDEYDDEYKKMGRLECGHGLESAAQMVYIHGVSKFGANLEMMP</sequence>
<organism evidence="1 2">
    <name type="scientific">Arctium lappa</name>
    <name type="common">Greater burdock</name>
    <name type="synonym">Lappa major</name>
    <dbReference type="NCBI Taxonomy" id="4217"/>
    <lineage>
        <taxon>Eukaryota</taxon>
        <taxon>Viridiplantae</taxon>
        <taxon>Streptophyta</taxon>
        <taxon>Embryophyta</taxon>
        <taxon>Tracheophyta</taxon>
        <taxon>Spermatophyta</taxon>
        <taxon>Magnoliopsida</taxon>
        <taxon>eudicotyledons</taxon>
        <taxon>Gunneridae</taxon>
        <taxon>Pentapetalae</taxon>
        <taxon>asterids</taxon>
        <taxon>campanulids</taxon>
        <taxon>Asterales</taxon>
        <taxon>Asteraceae</taxon>
        <taxon>Carduoideae</taxon>
        <taxon>Cardueae</taxon>
        <taxon>Arctiinae</taxon>
        <taxon>Arctium</taxon>
    </lineage>
</organism>
<keyword evidence="2" id="KW-1185">Reference proteome</keyword>